<evidence type="ECO:0000313" key="3">
    <source>
        <dbReference type="WBParaSite" id="Hba_15417"/>
    </source>
</evidence>
<keyword evidence="1" id="KW-0732">Signal</keyword>
<dbReference type="WBParaSite" id="Hba_15417">
    <property type="protein sequence ID" value="Hba_15417"/>
    <property type="gene ID" value="Hba_15417"/>
</dbReference>
<feature type="chain" id="PRO_5009311111" evidence="1">
    <location>
        <begin position="24"/>
        <end position="75"/>
    </location>
</feature>
<reference evidence="3" key="1">
    <citation type="submission" date="2016-11" db="UniProtKB">
        <authorList>
            <consortium name="WormBaseParasite"/>
        </authorList>
    </citation>
    <scope>IDENTIFICATION</scope>
</reference>
<proteinExistence type="predicted"/>
<evidence type="ECO:0000313" key="2">
    <source>
        <dbReference type="Proteomes" id="UP000095283"/>
    </source>
</evidence>
<keyword evidence="2" id="KW-1185">Reference proteome</keyword>
<sequence>MFSLRSMMWALIALIAFFCVTDARNLQPYGNYQFLDSEGMNLGDYRLEQFGEYINPQKRVPSAGDMMVRFGKRAD</sequence>
<dbReference type="AlphaFoldDB" id="A0A1I7XD86"/>
<evidence type="ECO:0000256" key="1">
    <source>
        <dbReference type="SAM" id="SignalP"/>
    </source>
</evidence>
<organism evidence="2 3">
    <name type="scientific">Heterorhabditis bacteriophora</name>
    <name type="common">Entomopathogenic nematode worm</name>
    <dbReference type="NCBI Taxonomy" id="37862"/>
    <lineage>
        <taxon>Eukaryota</taxon>
        <taxon>Metazoa</taxon>
        <taxon>Ecdysozoa</taxon>
        <taxon>Nematoda</taxon>
        <taxon>Chromadorea</taxon>
        <taxon>Rhabditida</taxon>
        <taxon>Rhabditina</taxon>
        <taxon>Rhabditomorpha</taxon>
        <taxon>Strongyloidea</taxon>
        <taxon>Heterorhabditidae</taxon>
        <taxon>Heterorhabditis</taxon>
    </lineage>
</organism>
<feature type="signal peptide" evidence="1">
    <location>
        <begin position="1"/>
        <end position="23"/>
    </location>
</feature>
<dbReference type="Proteomes" id="UP000095283">
    <property type="component" value="Unplaced"/>
</dbReference>
<name>A0A1I7XD86_HETBA</name>
<accession>A0A1I7XD86</accession>
<protein>
    <submittedName>
        <fullName evidence="3">Uncharacterized protein</fullName>
    </submittedName>
</protein>